<accession>A0A2R6Q5R6</accession>
<dbReference type="Pfam" id="PF13662">
    <property type="entry name" value="Toprim_4"/>
    <property type="match status" value="1"/>
</dbReference>
<dbReference type="InterPro" id="IPR027032">
    <property type="entry name" value="Twinkle-like"/>
</dbReference>
<dbReference type="InParanoid" id="A0A2R6Q5R6"/>
<dbReference type="PANTHER" id="PTHR12873:SF6">
    <property type="entry name" value="TOPRIM DOMAIN-CONTAINING PROTEIN"/>
    <property type="match status" value="1"/>
</dbReference>
<dbReference type="InterPro" id="IPR034154">
    <property type="entry name" value="TOPRIM_DnaG/twinkle"/>
</dbReference>
<keyword evidence="3" id="KW-1185">Reference proteome</keyword>
<dbReference type="Gene3D" id="3.40.1360.10">
    <property type="match status" value="1"/>
</dbReference>
<dbReference type="Gramene" id="PSS02615">
    <property type="protein sequence ID" value="PSS02615"/>
    <property type="gene ID" value="CEY00_Acc21017"/>
</dbReference>
<dbReference type="SMART" id="SM00493">
    <property type="entry name" value="TOPRIM"/>
    <property type="match status" value="1"/>
</dbReference>
<evidence type="ECO:0000313" key="2">
    <source>
        <dbReference type="EMBL" id="PSS02615.1"/>
    </source>
</evidence>
<organism evidence="2 3">
    <name type="scientific">Actinidia chinensis var. chinensis</name>
    <name type="common">Chinese soft-hair kiwi</name>
    <dbReference type="NCBI Taxonomy" id="1590841"/>
    <lineage>
        <taxon>Eukaryota</taxon>
        <taxon>Viridiplantae</taxon>
        <taxon>Streptophyta</taxon>
        <taxon>Embryophyta</taxon>
        <taxon>Tracheophyta</taxon>
        <taxon>Spermatophyta</taxon>
        <taxon>Magnoliopsida</taxon>
        <taxon>eudicotyledons</taxon>
        <taxon>Gunneridae</taxon>
        <taxon>Pentapetalae</taxon>
        <taxon>asterids</taxon>
        <taxon>Ericales</taxon>
        <taxon>Actinidiaceae</taxon>
        <taxon>Actinidia</taxon>
    </lineage>
</organism>
<dbReference type="InterPro" id="IPR006171">
    <property type="entry name" value="TOPRIM_dom"/>
</dbReference>
<dbReference type="OrthoDB" id="275278at2759"/>
<proteinExistence type="predicted"/>
<sequence>MLTAKATIPISNCSQFHQFRSHPHLSSISSPKPTSRFRPFSLYTSDSHSFLHAGIPVNVGYNDEQKTSDTSELRILMQKVEGLGINSDSCTPGRYNLMICPQCKGGQPMEKSLSFHISENGDLAMWRCFRVECGWAGQAFEDKTPMYNGFSKISKVNCPGLITLESLGLVPLGEKLIAYFLERMISNNTLQRNSVMQISGDQNVIAFTYIRNGSLVTCKYRSLEKKYRQEKGTEKILYGLDDIEEADEIIIVEGEIDKLSMEEAGFLNCVSVPDGAPQKLSTKELPSPEKDYTFQYLWNCKEYLDKASRIILATDGDKPGAALAEELARRLGRERCWQVSWPKKDEFSCFKDANEVLKNLGSGALRDVVENAKLLDANAI</sequence>
<comment type="caution">
    <text evidence="2">The sequence shown here is derived from an EMBL/GenBank/DDBJ whole genome shotgun (WGS) entry which is preliminary data.</text>
</comment>
<dbReference type="Proteomes" id="UP000241394">
    <property type="component" value="Chromosome LG19"/>
</dbReference>
<gene>
    <name evidence="2" type="ORF">CEY00_Acc21017</name>
</gene>
<dbReference type="OMA" id="GCKYRTM"/>
<name>A0A2R6Q5R6_ACTCC</name>
<feature type="domain" description="Toprim" evidence="1">
    <location>
        <begin position="247"/>
        <end position="336"/>
    </location>
</feature>
<dbReference type="PANTHER" id="PTHR12873">
    <property type="entry name" value="T7-LIKE MITOCHONDRIAL DNA HELICASE"/>
    <property type="match status" value="1"/>
</dbReference>
<evidence type="ECO:0000259" key="1">
    <source>
        <dbReference type="SMART" id="SM00493"/>
    </source>
</evidence>
<evidence type="ECO:0000313" key="3">
    <source>
        <dbReference type="Proteomes" id="UP000241394"/>
    </source>
</evidence>
<reference evidence="2 3" key="1">
    <citation type="submission" date="2017-07" db="EMBL/GenBank/DDBJ databases">
        <title>An improved, manually edited Actinidia chinensis var. chinensis (kiwifruit) genome highlights the challenges associated with draft genomes and gene prediction in plants.</title>
        <authorList>
            <person name="Pilkington S."/>
            <person name="Crowhurst R."/>
            <person name="Hilario E."/>
            <person name="Nardozza S."/>
            <person name="Fraser L."/>
            <person name="Peng Y."/>
            <person name="Gunaseelan K."/>
            <person name="Simpson R."/>
            <person name="Tahir J."/>
            <person name="Deroles S."/>
            <person name="Templeton K."/>
            <person name="Luo Z."/>
            <person name="Davy M."/>
            <person name="Cheng C."/>
            <person name="Mcneilage M."/>
            <person name="Scaglione D."/>
            <person name="Liu Y."/>
            <person name="Zhang Q."/>
            <person name="Datson P."/>
            <person name="De Silva N."/>
            <person name="Gardiner S."/>
            <person name="Bassett H."/>
            <person name="Chagne D."/>
            <person name="Mccallum J."/>
            <person name="Dzierzon H."/>
            <person name="Deng C."/>
            <person name="Wang Y.-Y."/>
            <person name="Barron N."/>
            <person name="Manako K."/>
            <person name="Bowen J."/>
            <person name="Foster T."/>
            <person name="Erridge Z."/>
            <person name="Tiffin H."/>
            <person name="Waite C."/>
            <person name="Davies K."/>
            <person name="Grierson E."/>
            <person name="Laing W."/>
            <person name="Kirk R."/>
            <person name="Chen X."/>
            <person name="Wood M."/>
            <person name="Montefiori M."/>
            <person name="Brummell D."/>
            <person name="Schwinn K."/>
            <person name="Catanach A."/>
            <person name="Fullerton C."/>
            <person name="Li D."/>
            <person name="Meiyalaghan S."/>
            <person name="Nieuwenhuizen N."/>
            <person name="Read N."/>
            <person name="Prakash R."/>
            <person name="Hunter D."/>
            <person name="Zhang H."/>
            <person name="Mckenzie M."/>
            <person name="Knabel M."/>
            <person name="Harris A."/>
            <person name="Allan A."/>
            <person name="Chen A."/>
            <person name="Janssen B."/>
            <person name="Plunkett B."/>
            <person name="Dwamena C."/>
            <person name="Voogd C."/>
            <person name="Leif D."/>
            <person name="Lafferty D."/>
            <person name="Souleyre E."/>
            <person name="Varkonyi-Gasic E."/>
            <person name="Gambi F."/>
            <person name="Hanley J."/>
            <person name="Yao J.-L."/>
            <person name="Cheung J."/>
            <person name="David K."/>
            <person name="Warren B."/>
            <person name="Marsh K."/>
            <person name="Snowden K."/>
            <person name="Lin-Wang K."/>
            <person name="Brian L."/>
            <person name="Martinez-Sanchez M."/>
            <person name="Wang M."/>
            <person name="Ileperuma N."/>
            <person name="Macnee N."/>
            <person name="Campin R."/>
            <person name="Mcatee P."/>
            <person name="Drummond R."/>
            <person name="Espley R."/>
            <person name="Ireland H."/>
            <person name="Wu R."/>
            <person name="Atkinson R."/>
            <person name="Karunairetnam S."/>
            <person name="Bulley S."/>
            <person name="Chunkath S."/>
            <person name="Hanley Z."/>
            <person name="Storey R."/>
            <person name="Thrimawithana A."/>
            <person name="Thomson S."/>
            <person name="David C."/>
            <person name="Testolin R."/>
        </authorList>
    </citation>
    <scope>NUCLEOTIDE SEQUENCE [LARGE SCALE GENOMIC DNA]</scope>
    <source>
        <strain evidence="3">cv. Red5</strain>
        <tissue evidence="2">Young leaf</tissue>
    </source>
</reference>
<dbReference type="GO" id="GO:0003697">
    <property type="term" value="F:single-stranded DNA binding"/>
    <property type="evidence" value="ECO:0007669"/>
    <property type="project" value="InterPro"/>
</dbReference>
<dbReference type="CDD" id="cd01029">
    <property type="entry name" value="TOPRIM_primases"/>
    <property type="match status" value="1"/>
</dbReference>
<dbReference type="STRING" id="1590841.A0A2R6Q5R6"/>
<reference evidence="3" key="2">
    <citation type="journal article" date="2018" name="BMC Genomics">
        <title>A manually annotated Actinidia chinensis var. chinensis (kiwifruit) genome highlights the challenges associated with draft genomes and gene prediction in plants.</title>
        <authorList>
            <person name="Pilkington S.M."/>
            <person name="Crowhurst R."/>
            <person name="Hilario E."/>
            <person name="Nardozza S."/>
            <person name="Fraser L."/>
            <person name="Peng Y."/>
            <person name="Gunaseelan K."/>
            <person name="Simpson R."/>
            <person name="Tahir J."/>
            <person name="Deroles S.C."/>
            <person name="Templeton K."/>
            <person name="Luo Z."/>
            <person name="Davy M."/>
            <person name="Cheng C."/>
            <person name="McNeilage M."/>
            <person name="Scaglione D."/>
            <person name="Liu Y."/>
            <person name="Zhang Q."/>
            <person name="Datson P."/>
            <person name="De Silva N."/>
            <person name="Gardiner S.E."/>
            <person name="Bassett H."/>
            <person name="Chagne D."/>
            <person name="McCallum J."/>
            <person name="Dzierzon H."/>
            <person name="Deng C."/>
            <person name="Wang Y.Y."/>
            <person name="Barron L."/>
            <person name="Manako K."/>
            <person name="Bowen J."/>
            <person name="Foster T.M."/>
            <person name="Erridge Z.A."/>
            <person name="Tiffin H."/>
            <person name="Waite C.N."/>
            <person name="Davies K.M."/>
            <person name="Grierson E.P."/>
            <person name="Laing W.A."/>
            <person name="Kirk R."/>
            <person name="Chen X."/>
            <person name="Wood M."/>
            <person name="Montefiori M."/>
            <person name="Brummell D.A."/>
            <person name="Schwinn K.E."/>
            <person name="Catanach A."/>
            <person name="Fullerton C."/>
            <person name="Li D."/>
            <person name="Meiyalaghan S."/>
            <person name="Nieuwenhuizen N."/>
            <person name="Read N."/>
            <person name="Prakash R."/>
            <person name="Hunter D."/>
            <person name="Zhang H."/>
            <person name="McKenzie M."/>
            <person name="Knabel M."/>
            <person name="Harris A."/>
            <person name="Allan A.C."/>
            <person name="Gleave A."/>
            <person name="Chen A."/>
            <person name="Janssen B.J."/>
            <person name="Plunkett B."/>
            <person name="Ampomah-Dwamena C."/>
            <person name="Voogd C."/>
            <person name="Leif D."/>
            <person name="Lafferty D."/>
            <person name="Souleyre E.J.F."/>
            <person name="Varkonyi-Gasic E."/>
            <person name="Gambi F."/>
            <person name="Hanley J."/>
            <person name="Yao J.L."/>
            <person name="Cheung J."/>
            <person name="David K.M."/>
            <person name="Warren B."/>
            <person name="Marsh K."/>
            <person name="Snowden K.C."/>
            <person name="Lin-Wang K."/>
            <person name="Brian L."/>
            <person name="Martinez-Sanchez M."/>
            <person name="Wang M."/>
            <person name="Ileperuma N."/>
            <person name="Macnee N."/>
            <person name="Campin R."/>
            <person name="McAtee P."/>
            <person name="Drummond R.S.M."/>
            <person name="Espley R.V."/>
            <person name="Ireland H.S."/>
            <person name="Wu R."/>
            <person name="Atkinson R.G."/>
            <person name="Karunairetnam S."/>
            <person name="Bulley S."/>
            <person name="Chunkath S."/>
            <person name="Hanley Z."/>
            <person name="Storey R."/>
            <person name="Thrimawithana A.H."/>
            <person name="Thomson S."/>
            <person name="David C."/>
            <person name="Testolin R."/>
            <person name="Huang H."/>
            <person name="Hellens R.P."/>
            <person name="Schaffer R.J."/>
        </authorList>
    </citation>
    <scope>NUCLEOTIDE SEQUENCE [LARGE SCALE GENOMIC DNA]</scope>
    <source>
        <strain evidence="3">cv. Red5</strain>
    </source>
</reference>
<protein>
    <submittedName>
        <fullName evidence="2">Twinkle protein</fullName>
    </submittedName>
</protein>
<dbReference type="AlphaFoldDB" id="A0A2R6Q5R6"/>
<dbReference type="EMBL" id="NKQK01000019">
    <property type="protein sequence ID" value="PSS02615.1"/>
    <property type="molecule type" value="Genomic_DNA"/>
</dbReference>
<dbReference type="GO" id="GO:0043139">
    <property type="term" value="F:5'-3' DNA helicase activity"/>
    <property type="evidence" value="ECO:0007669"/>
    <property type="project" value="InterPro"/>
</dbReference>
<dbReference type="SUPFAM" id="SSF56731">
    <property type="entry name" value="DNA primase core"/>
    <property type="match status" value="1"/>
</dbReference>